<dbReference type="WBParaSite" id="ASIM_0001411701-mRNA-1">
    <property type="protein sequence ID" value="ASIM_0001411701-mRNA-1"/>
    <property type="gene ID" value="ASIM_0001411701"/>
</dbReference>
<name>A0A0M3K000_ANISI</name>
<feature type="region of interest" description="Disordered" evidence="1">
    <location>
        <begin position="383"/>
        <end position="422"/>
    </location>
</feature>
<evidence type="ECO:0000313" key="2">
    <source>
        <dbReference type="WBParaSite" id="ASIM_0001411701-mRNA-1"/>
    </source>
</evidence>
<proteinExistence type="predicted"/>
<dbReference type="AlphaFoldDB" id="A0A0M3K000"/>
<organism evidence="2">
    <name type="scientific">Anisakis simplex</name>
    <name type="common">Herring worm</name>
    <dbReference type="NCBI Taxonomy" id="6269"/>
    <lineage>
        <taxon>Eukaryota</taxon>
        <taxon>Metazoa</taxon>
        <taxon>Ecdysozoa</taxon>
        <taxon>Nematoda</taxon>
        <taxon>Chromadorea</taxon>
        <taxon>Rhabditida</taxon>
        <taxon>Spirurina</taxon>
        <taxon>Ascaridomorpha</taxon>
        <taxon>Ascaridoidea</taxon>
        <taxon>Anisakidae</taxon>
        <taxon>Anisakis</taxon>
        <taxon>Anisakis simplex complex</taxon>
    </lineage>
</organism>
<accession>A0A0M3K000</accession>
<feature type="compositionally biased region" description="Polar residues" evidence="1">
    <location>
        <begin position="397"/>
        <end position="409"/>
    </location>
</feature>
<evidence type="ECO:0000256" key="1">
    <source>
        <dbReference type="SAM" id="MobiDB-lite"/>
    </source>
</evidence>
<protein>
    <submittedName>
        <fullName evidence="2">Odorant-binding protein AgamOBP32</fullName>
    </submittedName>
</protein>
<sequence length="434" mass="49531">LQICATATEQYEHQMEQIKRIAFRKCFPQSPCTSERIAFDDCFHSSLNAVRAHRMQAHHHSDNFMDTAERYRDAVDDCFLDDDLPASFPDLSAFVVDEDAVYARIVYGMEFADRLWGLPQVAVSTSLLDPKSVCLVRETVGRIFGNGISRTIDSADPQFNNLNTSCIVDDTQVQCYQRFLQNDDQFQFLIITKDRAMRACIQSVRLQTQCRTGDSSRLRVCLCSAREEFENRMQSSILQCSKNLNLSSIHDYRIYIDKSKQFTKYYPSKPSQIEFTDFKAFVTEVILRNADCMNETNDFGHCLGTENASLIVFISCDSATEIQPDVLLQGVQFDGIKMPQNSIPSNIVLDPKPSRPYFEIVQGTNLNGQCLCACERPTTLPNNQPRNLPLADHRSQPKSNQQTFLSTAQARPPQWMSPNGARPNWKPWYRAEVF</sequence>
<reference evidence="2" key="1">
    <citation type="submission" date="2017-02" db="UniProtKB">
        <authorList>
            <consortium name="WormBaseParasite"/>
        </authorList>
    </citation>
    <scope>IDENTIFICATION</scope>
</reference>